<reference evidence="2 3" key="1">
    <citation type="submission" date="2014-04" db="EMBL/GenBank/DDBJ databases">
        <authorList>
            <consortium name="DOE Joint Genome Institute"/>
            <person name="Kuo A."/>
            <person name="Martino E."/>
            <person name="Perotto S."/>
            <person name="Kohler A."/>
            <person name="Nagy L.G."/>
            <person name="Floudas D."/>
            <person name="Copeland A."/>
            <person name="Barry K.W."/>
            <person name="Cichocki N."/>
            <person name="Veneault-Fourrey C."/>
            <person name="LaButti K."/>
            <person name="Lindquist E.A."/>
            <person name="Lipzen A."/>
            <person name="Lundell T."/>
            <person name="Morin E."/>
            <person name="Murat C."/>
            <person name="Sun H."/>
            <person name="Tunlid A."/>
            <person name="Henrissat B."/>
            <person name="Grigoriev I.V."/>
            <person name="Hibbett D.S."/>
            <person name="Martin F."/>
            <person name="Nordberg H.P."/>
            <person name="Cantor M.N."/>
            <person name="Hua S.X."/>
        </authorList>
    </citation>
    <scope>NUCLEOTIDE SEQUENCE [LARGE SCALE GENOMIC DNA]</scope>
    <source>
        <strain evidence="2 3">Zn</strain>
    </source>
</reference>
<evidence type="ECO:0000256" key="1">
    <source>
        <dbReference type="SAM" id="MobiDB-lite"/>
    </source>
</evidence>
<evidence type="ECO:0000313" key="2">
    <source>
        <dbReference type="EMBL" id="KIM99507.1"/>
    </source>
</evidence>
<dbReference type="EMBL" id="KN832878">
    <property type="protein sequence ID" value="KIM99507.1"/>
    <property type="molecule type" value="Genomic_DNA"/>
</dbReference>
<accession>A0A0C3DC37</accession>
<dbReference type="Proteomes" id="UP000054321">
    <property type="component" value="Unassembled WGS sequence"/>
</dbReference>
<keyword evidence="3" id="KW-1185">Reference proteome</keyword>
<proteinExistence type="predicted"/>
<evidence type="ECO:0000313" key="3">
    <source>
        <dbReference type="Proteomes" id="UP000054321"/>
    </source>
</evidence>
<name>A0A0C3DC37_OIDMZ</name>
<reference evidence="3" key="2">
    <citation type="submission" date="2015-01" db="EMBL/GenBank/DDBJ databases">
        <title>Evolutionary Origins and Diversification of the Mycorrhizal Mutualists.</title>
        <authorList>
            <consortium name="DOE Joint Genome Institute"/>
            <consortium name="Mycorrhizal Genomics Consortium"/>
            <person name="Kohler A."/>
            <person name="Kuo A."/>
            <person name="Nagy L.G."/>
            <person name="Floudas D."/>
            <person name="Copeland A."/>
            <person name="Barry K.W."/>
            <person name="Cichocki N."/>
            <person name="Veneault-Fourrey C."/>
            <person name="LaButti K."/>
            <person name="Lindquist E.A."/>
            <person name="Lipzen A."/>
            <person name="Lundell T."/>
            <person name="Morin E."/>
            <person name="Murat C."/>
            <person name="Riley R."/>
            <person name="Ohm R."/>
            <person name="Sun H."/>
            <person name="Tunlid A."/>
            <person name="Henrissat B."/>
            <person name="Grigoriev I.V."/>
            <person name="Hibbett D.S."/>
            <person name="Martin F."/>
        </authorList>
    </citation>
    <scope>NUCLEOTIDE SEQUENCE [LARGE SCALE GENOMIC DNA]</scope>
    <source>
        <strain evidence="3">Zn</strain>
    </source>
</reference>
<dbReference type="HOGENOM" id="CLU_1696041_0_0_1"/>
<dbReference type="AlphaFoldDB" id="A0A0C3DC37"/>
<protein>
    <submittedName>
        <fullName evidence="2">Uncharacterized protein</fullName>
    </submittedName>
</protein>
<sequence>MLQKPTWDGPNPSPSQSRLRGKSRELAVIPAVVEITARLGNFEGHNRRIGDLANHGKTIPAASQSPMAAITRRAEGSIRTFKPAFRKEVIRPERQYPRQSLTTDLPGELLDGAAAVDHLGSHCHLRISVANCLLKNSPLISSSVPIDGNGNVREI</sequence>
<organism evidence="2 3">
    <name type="scientific">Oidiodendron maius (strain Zn)</name>
    <dbReference type="NCBI Taxonomy" id="913774"/>
    <lineage>
        <taxon>Eukaryota</taxon>
        <taxon>Fungi</taxon>
        <taxon>Dikarya</taxon>
        <taxon>Ascomycota</taxon>
        <taxon>Pezizomycotina</taxon>
        <taxon>Leotiomycetes</taxon>
        <taxon>Leotiomycetes incertae sedis</taxon>
        <taxon>Myxotrichaceae</taxon>
        <taxon>Oidiodendron</taxon>
    </lineage>
</organism>
<gene>
    <name evidence="2" type="ORF">OIDMADRAFT_55428</name>
</gene>
<feature type="region of interest" description="Disordered" evidence="1">
    <location>
        <begin position="1"/>
        <end position="22"/>
    </location>
</feature>
<dbReference type="InParanoid" id="A0A0C3DC37"/>